<dbReference type="SUPFAM" id="SSF53335">
    <property type="entry name" value="S-adenosyl-L-methionine-dependent methyltransferases"/>
    <property type="match status" value="1"/>
</dbReference>
<dbReference type="Pfam" id="PF04072">
    <property type="entry name" value="LCM"/>
    <property type="match status" value="1"/>
</dbReference>
<dbReference type="InterPro" id="IPR029063">
    <property type="entry name" value="SAM-dependent_MTases_sf"/>
</dbReference>
<dbReference type="EMBL" id="DXCV01000056">
    <property type="protein sequence ID" value="HIY88640.1"/>
    <property type="molecule type" value="Genomic_DNA"/>
</dbReference>
<evidence type="ECO:0000313" key="4">
    <source>
        <dbReference type="Proteomes" id="UP000886851"/>
    </source>
</evidence>
<dbReference type="AlphaFoldDB" id="A0A9D1ZI64"/>
<dbReference type="GO" id="GO:0008168">
    <property type="term" value="F:methyltransferase activity"/>
    <property type="evidence" value="ECO:0007669"/>
    <property type="project" value="UniProtKB-KW"/>
</dbReference>
<keyword evidence="2" id="KW-0808">Transferase</keyword>
<dbReference type="Gene3D" id="3.40.50.150">
    <property type="entry name" value="Vaccinia Virus protein VP39"/>
    <property type="match status" value="1"/>
</dbReference>
<evidence type="ECO:0000313" key="3">
    <source>
        <dbReference type="EMBL" id="HIY88640.1"/>
    </source>
</evidence>
<reference evidence="3" key="1">
    <citation type="journal article" date="2021" name="PeerJ">
        <title>Extensive microbial diversity within the chicken gut microbiome revealed by metagenomics and culture.</title>
        <authorList>
            <person name="Gilroy R."/>
            <person name="Ravi A."/>
            <person name="Getino M."/>
            <person name="Pursley I."/>
            <person name="Horton D.L."/>
            <person name="Alikhan N.F."/>
            <person name="Baker D."/>
            <person name="Gharbi K."/>
            <person name="Hall N."/>
            <person name="Watson M."/>
            <person name="Adriaenssens E.M."/>
            <person name="Foster-Nyarko E."/>
            <person name="Jarju S."/>
            <person name="Secka A."/>
            <person name="Antonio M."/>
            <person name="Oren A."/>
            <person name="Chaudhuri R.R."/>
            <person name="La Ragione R."/>
            <person name="Hildebrand F."/>
            <person name="Pallen M.J."/>
        </authorList>
    </citation>
    <scope>NUCLEOTIDE SEQUENCE</scope>
    <source>
        <strain evidence="3">Gambia2-208</strain>
    </source>
</reference>
<organism evidence="3 4">
    <name type="scientific">Candidatus Bacteroides pullicola</name>
    <dbReference type="NCBI Taxonomy" id="2838475"/>
    <lineage>
        <taxon>Bacteria</taxon>
        <taxon>Pseudomonadati</taxon>
        <taxon>Bacteroidota</taxon>
        <taxon>Bacteroidia</taxon>
        <taxon>Bacteroidales</taxon>
        <taxon>Bacteroidaceae</taxon>
        <taxon>Bacteroides</taxon>
    </lineage>
</organism>
<accession>A0A9D1ZI64</accession>
<dbReference type="InterPro" id="IPR016874">
    <property type="entry name" value="TcmP-like"/>
</dbReference>
<sequence length="278" mass="32247">MTQSHPFRSIVAETLLIPLYMRAKESRRKNPILYDPTAERLAESLDYDYSPFEGAKLSEVGCVVRGWYFDNAVRRFIRSHVHPVVVNVGCGLDTRYQRVGQGTGATFYDLDLPEVIDLRRRLIPESPDNPYIAASLLETDWMDTLRSRHPEASFIFVVEGVLMYFYEKQVRAFLHQIATRFGGGEIWFDVCGTMMSRHGVKPDSLRKHEAQIRSGLCNGHLVEQWEPALHLLDQANYMKFFRRRWGFFFGQILGRIPWLCYRFSSLLGYEITANNHSV</sequence>
<name>A0A9D1ZI64_9BACE</name>
<dbReference type="InterPro" id="IPR007213">
    <property type="entry name" value="Ppm1/Ppm2/Tcmp"/>
</dbReference>
<dbReference type="Proteomes" id="UP000886851">
    <property type="component" value="Unassembled WGS sequence"/>
</dbReference>
<evidence type="ECO:0000256" key="2">
    <source>
        <dbReference type="ARBA" id="ARBA00022679"/>
    </source>
</evidence>
<reference evidence="3" key="2">
    <citation type="submission" date="2021-04" db="EMBL/GenBank/DDBJ databases">
        <authorList>
            <person name="Gilroy R."/>
        </authorList>
    </citation>
    <scope>NUCLEOTIDE SEQUENCE</scope>
    <source>
        <strain evidence="3">Gambia2-208</strain>
    </source>
</reference>
<dbReference type="PANTHER" id="PTHR43619:SF2">
    <property type="entry name" value="S-ADENOSYL-L-METHIONINE-DEPENDENT METHYLTRANSFERASES SUPERFAMILY PROTEIN"/>
    <property type="match status" value="1"/>
</dbReference>
<protein>
    <submittedName>
        <fullName evidence="3">Class I SAM-dependent methyltransferase</fullName>
    </submittedName>
</protein>
<dbReference type="GO" id="GO:0032259">
    <property type="term" value="P:methylation"/>
    <property type="evidence" value="ECO:0007669"/>
    <property type="project" value="UniProtKB-KW"/>
</dbReference>
<dbReference type="PANTHER" id="PTHR43619">
    <property type="entry name" value="S-ADENOSYL-L-METHIONINE-DEPENDENT METHYLTRANSFERASE YKTD-RELATED"/>
    <property type="match status" value="1"/>
</dbReference>
<evidence type="ECO:0000256" key="1">
    <source>
        <dbReference type="ARBA" id="ARBA00022603"/>
    </source>
</evidence>
<gene>
    <name evidence="3" type="ORF">H9824_08050</name>
</gene>
<dbReference type="PIRSF" id="PIRSF028177">
    <property type="entry name" value="Polyketide_synth_Omtfrase_TcmP"/>
    <property type="match status" value="1"/>
</dbReference>
<comment type="caution">
    <text evidence="3">The sequence shown here is derived from an EMBL/GenBank/DDBJ whole genome shotgun (WGS) entry which is preliminary data.</text>
</comment>
<proteinExistence type="predicted"/>
<keyword evidence="1 3" id="KW-0489">Methyltransferase</keyword>